<proteinExistence type="predicted"/>
<dbReference type="STRING" id="765911.Thivi_1316"/>
<gene>
    <name evidence="2" type="ordered locus">Thivi_1316</name>
</gene>
<dbReference type="OrthoDB" id="277577at2"/>
<feature type="signal peptide" evidence="1">
    <location>
        <begin position="1"/>
        <end position="29"/>
    </location>
</feature>
<accession>I3Y8L2</accession>
<dbReference type="KEGG" id="tvi:Thivi_1316"/>
<evidence type="ECO:0000256" key="1">
    <source>
        <dbReference type="SAM" id="SignalP"/>
    </source>
</evidence>
<feature type="chain" id="PRO_5003682984" description="Transmembrane protein" evidence="1">
    <location>
        <begin position="30"/>
        <end position="183"/>
    </location>
</feature>
<dbReference type="AlphaFoldDB" id="I3Y8L2"/>
<organism evidence="2 3">
    <name type="scientific">Thiocystis violascens (strain ATCC 17096 / DSM 198 / 6111)</name>
    <name type="common">Chromatium violascens</name>
    <dbReference type="NCBI Taxonomy" id="765911"/>
    <lineage>
        <taxon>Bacteria</taxon>
        <taxon>Pseudomonadati</taxon>
        <taxon>Pseudomonadota</taxon>
        <taxon>Gammaproteobacteria</taxon>
        <taxon>Chromatiales</taxon>
        <taxon>Chromatiaceae</taxon>
        <taxon>Thiocystis</taxon>
    </lineage>
</organism>
<evidence type="ECO:0000313" key="2">
    <source>
        <dbReference type="EMBL" id="AFL73330.1"/>
    </source>
</evidence>
<dbReference type="EMBL" id="CP003154">
    <property type="protein sequence ID" value="AFL73330.1"/>
    <property type="molecule type" value="Genomic_DNA"/>
</dbReference>
<dbReference type="HOGENOM" id="CLU_093136_1_2_6"/>
<reference evidence="2 3" key="1">
    <citation type="submission" date="2012-06" db="EMBL/GenBank/DDBJ databases">
        <title>Complete sequence of Thiocystis violascens DSM 198.</title>
        <authorList>
            <consortium name="US DOE Joint Genome Institute"/>
            <person name="Lucas S."/>
            <person name="Han J."/>
            <person name="Lapidus A."/>
            <person name="Cheng J.-F."/>
            <person name="Goodwin L."/>
            <person name="Pitluck S."/>
            <person name="Peters L."/>
            <person name="Ovchinnikova G."/>
            <person name="Teshima H."/>
            <person name="Detter J.C."/>
            <person name="Han C."/>
            <person name="Tapia R."/>
            <person name="Land M."/>
            <person name="Hauser L."/>
            <person name="Kyrpides N."/>
            <person name="Ivanova N."/>
            <person name="Pagani I."/>
            <person name="Vogl K."/>
            <person name="Liu Z."/>
            <person name="Frigaard N.-U."/>
            <person name="Bryant D."/>
            <person name="Woyke T."/>
        </authorList>
    </citation>
    <scope>NUCLEOTIDE SEQUENCE [LARGE SCALE GENOMIC DNA]</scope>
    <source>
        <strain evidence="3">ATCC 17096 / DSM 198 / 6111</strain>
    </source>
</reference>
<dbReference type="eggNOG" id="ENOG5032YBM">
    <property type="taxonomic scope" value="Bacteria"/>
</dbReference>
<keyword evidence="1" id="KW-0732">Signal</keyword>
<protein>
    <recommendedName>
        <fullName evidence="4">Transmembrane protein</fullName>
    </recommendedName>
</protein>
<dbReference type="RefSeq" id="WP_014777809.1">
    <property type="nucleotide sequence ID" value="NC_018012.1"/>
</dbReference>
<name>I3Y8L2_THIV6</name>
<keyword evidence="3" id="KW-1185">Reference proteome</keyword>
<evidence type="ECO:0000313" key="3">
    <source>
        <dbReference type="Proteomes" id="UP000006062"/>
    </source>
</evidence>
<evidence type="ECO:0008006" key="4">
    <source>
        <dbReference type="Google" id="ProtNLM"/>
    </source>
</evidence>
<dbReference type="Proteomes" id="UP000006062">
    <property type="component" value="Chromosome"/>
</dbReference>
<dbReference type="Pfam" id="PF13689">
    <property type="entry name" value="DUF4154"/>
    <property type="match status" value="1"/>
</dbReference>
<sequence>MRDRSYPCRRRTRRLIVALLACAALGARAEVRETELAAAYLYNFSKFVTWPSDSFAGANAPLLLCVYGRPASGDALDTLDGKSAQGHTVRVERRARGAPLRDCHVVYVSLSEQPYLNPLLSTLAGRPTLTVSEAPGFAAAGGMIGFVQLDNRLRFEINLASTEGAGLTISSQLLKLATRVIRD</sequence>
<dbReference type="InterPro" id="IPR025293">
    <property type="entry name" value="YfiR/HmsC-like"/>
</dbReference>